<accession>A0ABQ8ALG3</accession>
<keyword evidence="2" id="KW-1185">Reference proteome</keyword>
<reference evidence="1 2" key="1">
    <citation type="submission" date="2021-05" db="EMBL/GenBank/DDBJ databases">
        <title>Genome Assembly of Synthetic Allotetraploid Brassica napus Reveals Homoeologous Exchanges between Subgenomes.</title>
        <authorList>
            <person name="Davis J.T."/>
        </authorList>
    </citation>
    <scope>NUCLEOTIDE SEQUENCE [LARGE SCALE GENOMIC DNA]</scope>
    <source>
        <strain evidence="2">cv. Da-Ae</strain>
        <tissue evidence="1">Seedling</tissue>
    </source>
</reference>
<evidence type="ECO:0000313" key="2">
    <source>
        <dbReference type="Proteomes" id="UP000824890"/>
    </source>
</evidence>
<comment type="caution">
    <text evidence="1">The sequence shown here is derived from an EMBL/GenBank/DDBJ whole genome shotgun (WGS) entry which is preliminary data.</text>
</comment>
<sequence>RLPSETIKQSAEPAETVTSVLAGHQAGSARSSHHSLVPSLDILVAIHSRLPSETIKQSAEPAETVASVLAGHQAGSARSSHRSSVPSLDILVAIHSCRDQN</sequence>
<gene>
    <name evidence="1" type="ORF">HID58_055781</name>
</gene>
<proteinExistence type="predicted"/>
<dbReference type="Proteomes" id="UP000824890">
    <property type="component" value="Unassembled WGS sequence"/>
</dbReference>
<protein>
    <submittedName>
        <fullName evidence="1">Uncharacterized protein</fullName>
    </submittedName>
</protein>
<evidence type="ECO:0000313" key="1">
    <source>
        <dbReference type="EMBL" id="KAH0893352.1"/>
    </source>
</evidence>
<feature type="non-terminal residue" evidence="1">
    <location>
        <position position="1"/>
    </location>
</feature>
<organism evidence="1 2">
    <name type="scientific">Brassica napus</name>
    <name type="common">Rape</name>
    <dbReference type="NCBI Taxonomy" id="3708"/>
    <lineage>
        <taxon>Eukaryota</taxon>
        <taxon>Viridiplantae</taxon>
        <taxon>Streptophyta</taxon>
        <taxon>Embryophyta</taxon>
        <taxon>Tracheophyta</taxon>
        <taxon>Spermatophyta</taxon>
        <taxon>Magnoliopsida</taxon>
        <taxon>eudicotyledons</taxon>
        <taxon>Gunneridae</taxon>
        <taxon>Pentapetalae</taxon>
        <taxon>rosids</taxon>
        <taxon>malvids</taxon>
        <taxon>Brassicales</taxon>
        <taxon>Brassicaceae</taxon>
        <taxon>Brassiceae</taxon>
        <taxon>Brassica</taxon>
    </lineage>
</organism>
<feature type="non-terminal residue" evidence="1">
    <location>
        <position position="101"/>
    </location>
</feature>
<name>A0ABQ8ALG3_BRANA</name>
<dbReference type="EMBL" id="JAGKQM010000013">
    <property type="protein sequence ID" value="KAH0893352.1"/>
    <property type="molecule type" value="Genomic_DNA"/>
</dbReference>